<dbReference type="AlphaFoldDB" id="A0A1X7TXT6"/>
<dbReference type="eggNOG" id="ENOG502QVXX">
    <property type="taxonomic scope" value="Eukaryota"/>
</dbReference>
<dbReference type="OrthoDB" id="5982839at2759"/>
<dbReference type="InParanoid" id="A0A1X7TXT6"/>
<reference evidence="2" key="1">
    <citation type="submission" date="2017-05" db="UniProtKB">
        <authorList>
            <consortium name="EnsemblMetazoa"/>
        </authorList>
    </citation>
    <scope>IDENTIFICATION</scope>
</reference>
<accession>A0A1X7TXT6</accession>
<feature type="domain" description="ZSWIM1/3 RNaseH-like" evidence="1">
    <location>
        <begin position="18"/>
        <end position="83"/>
    </location>
</feature>
<evidence type="ECO:0000259" key="1">
    <source>
        <dbReference type="Pfam" id="PF21056"/>
    </source>
</evidence>
<dbReference type="PANTHER" id="PTHR33977:SF1">
    <property type="entry name" value="ZINC ION BINDING PROTEIN"/>
    <property type="match status" value="1"/>
</dbReference>
<dbReference type="OMA" id="AIHEHIS"/>
<dbReference type="EnsemblMetazoa" id="Aqu2.1.20291_001">
    <property type="protein sequence ID" value="Aqu2.1.20291_001"/>
    <property type="gene ID" value="Aqu2.1.20291"/>
</dbReference>
<dbReference type="STRING" id="400682.A0A1X7TXT6"/>
<sequence>MENAIVGDIDNMANESFLLAVQTEFQRDAMKKFGNGKAVGMDATHGTNVYDFLLTTLMVIDNYGEGIPVGWAFTDKKDTCTLRVGAISPLVFMSDDAEQYYCAWSGVYGLVPKKLLCSWHVDRAWKKAIHEHISGSEQKL</sequence>
<organism evidence="2">
    <name type="scientific">Amphimedon queenslandica</name>
    <name type="common">Sponge</name>
    <dbReference type="NCBI Taxonomy" id="400682"/>
    <lineage>
        <taxon>Eukaryota</taxon>
        <taxon>Metazoa</taxon>
        <taxon>Porifera</taxon>
        <taxon>Demospongiae</taxon>
        <taxon>Heteroscleromorpha</taxon>
        <taxon>Haplosclerida</taxon>
        <taxon>Niphatidae</taxon>
        <taxon>Amphimedon</taxon>
    </lineage>
</organism>
<evidence type="ECO:0000313" key="2">
    <source>
        <dbReference type="EnsemblMetazoa" id="Aqu2.1.20291_001"/>
    </source>
</evidence>
<dbReference type="Pfam" id="PF21056">
    <property type="entry name" value="ZSWIM1-3_RNaseH-like"/>
    <property type="match status" value="1"/>
</dbReference>
<name>A0A1X7TXT6_AMPQE</name>
<protein>
    <recommendedName>
        <fullName evidence="1">ZSWIM1/3 RNaseH-like domain-containing protein</fullName>
    </recommendedName>
</protein>
<dbReference type="InterPro" id="IPR048324">
    <property type="entry name" value="ZSWIM1-3_RNaseH-like"/>
</dbReference>
<proteinExistence type="predicted"/>
<dbReference type="PANTHER" id="PTHR33977">
    <property type="entry name" value="ZINC ION BINDING PROTEIN"/>
    <property type="match status" value="1"/>
</dbReference>